<feature type="transmembrane region" description="Helical" evidence="6">
    <location>
        <begin position="121"/>
        <end position="145"/>
    </location>
</feature>
<name>G4CIP1_9NEIS</name>
<evidence type="ECO:0000256" key="5">
    <source>
        <dbReference type="ARBA" id="ARBA00023136"/>
    </source>
</evidence>
<feature type="transmembrane region" description="Helical" evidence="6">
    <location>
        <begin position="281"/>
        <end position="307"/>
    </location>
</feature>
<dbReference type="Proteomes" id="UP000003019">
    <property type="component" value="Unassembled WGS sequence"/>
</dbReference>
<comment type="caution">
    <text evidence="7">The sequence shown here is derived from an EMBL/GenBank/DDBJ whole genome shotgun (WGS) entry which is preliminary data.</text>
</comment>
<dbReference type="GO" id="GO:0022857">
    <property type="term" value="F:transmembrane transporter activity"/>
    <property type="evidence" value="ECO:0007669"/>
    <property type="project" value="InterPro"/>
</dbReference>
<evidence type="ECO:0000256" key="6">
    <source>
        <dbReference type="SAM" id="Phobius"/>
    </source>
</evidence>
<dbReference type="GO" id="GO:0005886">
    <property type="term" value="C:plasma membrane"/>
    <property type="evidence" value="ECO:0007669"/>
    <property type="project" value="UniProtKB-SubCell"/>
</dbReference>
<dbReference type="InterPro" id="IPR050367">
    <property type="entry name" value="APC_superfamily"/>
</dbReference>
<evidence type="ECO:0000313" key="7">
    <source>
        <dbReference type="EMBL" id="EGY52288.1"/>
    </source>
</evidence>
<dbReference type="PANTHER" id="PTHR42770">
    <property type="entry name" value="AMINO ACID TRANSPORTER-RELATED"/>
    <property type="match status" value="1"/>
</dbReference>
<dbReference type="AlphaFoldDB" id="G4CIP1"/>
<dbReference type="PATRIC" id="fig|1032488.3.peg.1401"/>
<dbReference type="STRING" id="1032488.HMPREF9371_1480"/>
<dbReference type="EMBL" id="AGAY01000054">
    <property type="protein sequence ID" value="EGY52288.1"/>
    <property type="molecule type" value="Genomic_DNA"/>
</dbReference>
<evidence type="ECO:0000256" key="1">
    <source>
        <dbReference type="ARBA" id="ARBA00004651"/>
    </source>
</evidence>
<keyword evidence="8" id="KW-1185">Reference proteome</keyword>
<feature type="transmembrane region" description="Helical" evidence="6">
    <location>
        <begin position="328"/>
        <end position="347"/>
    </location>
</feature>
<dbReference type="GO" id="GO:0003824">
    <property type="term" value="F:catalytic activity"/>
    <property type="evidence" value="ECO:0007669"/>
    <property type="project" value="InterPro"/>
</dbReference>
<keyword evidence="2" id="KW-1003">Cell membrane</keyword>
<feature type="transmembrane region" description="Helical" evidence="6">
    <location>
        <begin position="233"/>
        <end position="255"/>
    </location>
</feature>
<reference evidence="7 8" key="1">
    <citation type="submission" date="2011-05" db="EMBL/GenBank/DDBJ databases">
        <authorList>
            <person name="Muzny D."/>
            <person name="Qin X."/>
            <person name="Deng J."/>
            <person name="Jiang H."/>
            <person name="Liu Y."/>
            <person name="Qu J."/>
            <person name="Song X.-Z."/>
            <person name="Zhang L."/>
            <person name="Thornton R."/>
            <person name="Coyle M."/>
            <person name="Francisco L."/>
            <person name="Jackson L."/>
            <person name="Javaid M."/>
            <person name="Korchina V."/>
            <person name="Kovar C."/>
            <person name="Mata R."/>
            <person name="Mathew T."/>
            <person name="Ngo R."/>
            <person name="Nguyen L."/>
            <person name="Nguyen N."/>
            <person name="Okwuonu G."/>
            <person name="Ongeri F."/>
            <person name="Pham C."/>
            <person name="Simmons D."/>
            <person name="Wilczek-Boney K."/>
            <person name="Hale W."/>
            <person name="Jakkamsetti A."/>
            <person name="Pham P."/>
            <person name="Ruth R."/>
            <person name="San Lucas F."/>
            <person name="Warren J."/>
            <person name="Zhang J."/>
            <person name="Zhao Z."/>
            <person name="Zhou C."/>
            <person name="Zhu D."/>
            <person name="Lee S."/>
            <person name="Bess C."/>
            <person name="Blankenburg K."/>
            <person name="Forbes L."/>
            <person name="Fu Q."/>
            <person name="Gubbala S."/>
            <person name="Hirani K."/>
            <person name="Jayaseelan J.C."/>
            <person name="Lara F."/>
            <person name="Munidasa M."/>
            <person name="Palculict T."/>
            <person name="Patil S."/>
            <person name="Pu L.-L."/>
            <person name="Saada N."/>
            <person name="Tang L."/>
            <person name="Weissenberger G."/>
            <person name="Zhu Y."/>
            <person name="Hemphill L."/>
            <person name="Shang Y."/>
            <person name="Youmans B."/>
            <person name="Ayvaz T."/>
            <person name="Ross M."/>
            <person name="Santibanez J."/>
            <person name="Aqrawi P."/>
            <person name="Gross S."/>
            <person name="Joshi V."/>
            <person name="Fowler G."/>
            <person name="Nazareth L."/>
            <person name="Reid J."/>
            <person name="Worley K."/>
            <person name="Petrosino J."/>
            <person name="Highlander S."/>
            <person name="Gibbs R."/>
        </authorList>
    </citation>
    <scope>NUCLEOTIDE SEQUENCE [LARGE SCALE GENOMIC DNA]</scope>
    <source>
        <strain evidence="7 8">871</strain>
    </source>
</reference>
<dbReference type="InterPro" id="IPR002293">
    <property type="entry name" value="AA/rel_permease1"/>
</dbReference>
<feature type="transmembrane region" description="Helical" evidence="6">
    <location>
        <begin position="157"/>
        <end position="179"/>
    </location>
</feature>
<feature type="transmembrane region" description="Helical" evidence="6">
    <location>
        <begin position="353"/>
        <end position="371"/>
    </location>
</feature>
<feature type="transmembrane region" description="Helical" evidence="6">
    <location>
        <begin position="48"/>
        <end position="71"/>
    </location>
</feature>
<proteinExistence type="predicted"/>
<protein>
    <submittedName>
        <fullName evidence="7">Amino acid permease</fullName>
    </submittedName>
</protein>
<dbReference type="PANTHER" id="PTHR42770:SF12">
    <property type="entry name" value="AMINO ACID TRANSPORTER"/>
    <property type="match status" value="1"/>
</dbReference>
<feature type="transmembrane region" description="Helical" evidence="6">
    <location>
        <begin position="92"/>
        <end position="115"/>
    </location>
</feature>
<comment type="subcellular location">
    <subcellularLocation>
        <location evidence="1">Cell membrane</location>
        <topology evidence="1">Multi-pass membrane protein</topology>
    </subcellularLocation>
</comment>
<dbReference type="OrthoDB" id="9804700at2"/>
<dbReference type="HOGENOM" id="CLU_042136_0_0_4"/>
<organism evidence="7 8">
    <name type="scientific">Neisseria shayeganii 871</name>
    <dbReference type="NCBI Taxonomy" id="1032488"/>
    <lineage>
        <taxon>Bacteria</taxon>
        <taxon>Pseudomonadati</taxon>
        <taxon>Pseudomonadota</taxon>
        <taxon>Betaproteobacteria</taxon>
        <taxon>Neisseriales</taxon>
        <taxon>Neisseriaceae</taxon>
        <taxon>Neisseria</taxon>
    </lineage>
</organism>
<keyword evidence="5 6" id="KW-0472">Membrane</keyword>
<dbReference type="PIRSF" id="PIRSF006060">
    <property type="entry name" value="AA_transporter"/>
    <property type="match status" value="1"/>
</dbReference>
<feature type="transmembrane region" description="Helical" evidence="6">
    <location>
        <begin position="20"/>
        <end position="42"/>
    </location>
</feature>
<dbReference type="InterPro" id="IPR036663">
    <property type="entry name" value="Fumarylacetoacetase_C_sf"/>
</dbReference>
<accession>G4CIP1</accession>
<keyword evidence="3 6" id="KW-0812">Transmembrane</keyword>
<dbReference type="RefSeq" id="WP_009119170.1">
    <property type="nucleotide sequence ID" value="NZ_JH164926.1"/>
</dbReference>
<dbReference type="SUPFAM" id="SSF56529">
    <property type="entry name" value="FAH"/>
    <property type="match status" value="1"/>
</dbReference>
<gene>
    <name evidence="7" type="ORF">HMPREF9371_1480</name>
</gene>
<feature type="transmembrane region" description="Helical" evidence="6">
    <location>
        <begin position="191"/>
        <end position="212"/>
    </location>
</feature>
<keyword evidence="4 6" id="KW-1133">Transmembrane helix</keyword>
<dbReference type="Gene3D" id="1.20.1740.10">
    <property type="entry name" value="Amino acid/polyamine transporter I"/>
    <property type="match status" value="1"/>
</dbReference>
<dbReference type="Pfam" id="PF13520">
    <property type="entry name" value="AA_permease_2"/>
    <property type="match status" value="1"/>
</dbReference>
<evidence type="ECO:0000313" key="8">
    <source>
        <dbReference type="Proteomes" id="UP000003019"/>
    </source>
</evidence>
<evidence type="ECO:0000256" key="4">
    <source>
        <dbReference type="ARBA" id="ARBA00022989"/>
    </source>
</evidence>
<evidence type="ECO:0000256" key="3">
    <source>
        <dbReference type="ARBA" id="ARBA00022692"/>
    </source>
</evidence>
<evidence type="ECO:0000256" key="2">
    <source>
        <dbReference type="ARBA" id="ARBA00022475"/>
    </source>
</evidence>
<sequence>MSNANAENSKFKPLLKFGSLLAIAVGLVVGQGPIVSVLQGVGYGGTDFILVLVIGLIIALCNASTFAELSLMFPKAGSLSTYTEMAMGHFPAILATMTGYIMLTMFGLSAEVMLVGEVLNVLFPGVFSPTVVVIAVVGLFTLLNILGTDIFANVQSFLTYVMLVFLAVISVVAISQTGAPVPPPHTPFADWGAIDGSMLALLGLGMWAYFGLEFVCPLIEESKSPARDIPRSMFIGAFVIFGIYALLALGAGTYISRETLTNSPVPHFDYFIAVFGESSKWVLAVVCLTASGSTVNTVLASVSRMLYGMAENGQALGVFKKIHPKFKTPWVAILFMGGITLLPTLILGSNVETIITLLIAAAATWVLAYAISHLDLMILRKIAPHHARPYKTPMYPVLQILGIASMIYRNGVIEETGVAAGVLGHPAKGIAWLAKKFAPYGIALEAGQILLAGSFTRPVRIRPNDTFHIDYGPLGSISCRFVSGR</sequence>